<keyword evidence="2" id="KW-1185">Reference proteome</keyword>
<dbReference type="Proteomes" id="UP000240978">
    <property type="component" value="Unassembled WGS sequence"/>
</dbReference>
<evidence type="ECO:0000313" key="2">
    <source>
        <dbReference type="Proteomes" id="UP000240978"/>
    </source>
</evidence>
<reference evidence="1 2" key="1">
    <citation type="submission" date="2018-03" db="EMBL/GenBank/DDBJ databases">
        <title>Genomic Encyclopedia of Archaeal and Bacterial Type Strains, Phase II (KMG-II): from individual species to whole genera.</title>
        <authorList>
            <person name="Goeker M."/>
        </authorList>
    </citation>
    <scope>NUCLEOTIDE SEQUENCE [LARGE SCALE GENOMIC DNA]</scope>
    <source>
        <strain evidence="1 2">DSM 18107</strain>
    </source>
</reference>
<protein>
    <submittedName>
        <fullName evidence="1">Uncharacterized protein</fullName>
    </submittedName>
</protein>
<gene>
    <name evidence="1" type="ORF">CLV42_101550</name>
</gene>
<dbReference type="EMBL" id="PYGK01000001">
    <property type="protein sequence ID" value="PSL35788.1"/>
    <property type="molecule type" value="Genomic_DNA"/>
</dbReference>
<comment type="caution">
    <text evidence="1">The sequence shown here is derived from an EMBL/GenBank/DDBJ whole genome shotgun (WGS) entry which is preliminary data.</text>
</comment>
<evidence type="ECO:0000313" key="1">
    <source>
        <dbReference type="EMBL" id="PSL35788.1"/>
    </source>
</evidence>
<accession>A0A2P8GP92</accession>
<dbReference type="AlphaFoldDB" id="A0A2P8GP92"/>
<organism evidence="1 2">
    <name type="scientific">Chitinophaga ginsengisoli</name>
    <dbReference type="NCBI Taxonomy" id="363837"/>
    <lineage>
        <taxon>Bacteria</taxon>
        <taxon>Pseudomonadati</taxon>
        <taxon>Bacteroidota</taxon>
        <taxon>Chitinophagia</taxon>
        <taxon>Chitinophagales</taxon>
        <taxon>Chitinophagaceae</taxon>
        <taxon>Chitinophaga</taxon>
    </lineage>
</organism>
<proteinExistence type="predicted"/>
<name>A0A2P8GP92_9BACT</name>
<sequence length="35" mass="4019">MQELPAPEGIKIKDKGILNFKAVLWPPERQQVKTD</sequence>